<dbReference type="EMBL" id="DS233447">
    <property type="protein sequence ID" value="EDS30044.1"/>
    <property type="molecule type" value="Genomic_DNA"/>
</dbReference>
<dbReference type="EnsemblMetazoa" id="CPIJ019409-RA">
    <property type="protein sequence ID" value="CPIJ019409-PA"/>
    <property type="gene ID" value="CPIJ019409"/>
</dbReference>
<evidence type="ECO:0000256" key="1">
    <source>
        <dbReference type="SAM" id="MobiDB-lite"/>
    </source>
</evidence>
<dbReference type="HOGENOM" id="CLU_824569_0_0_1"/>
<accession>B0XJ81</accession>
<organism>
    <name type="scientific">Culex quinquefasciatus</name>
    <name type="common">Southern house mosquito</name>
    <name type="synonym">Culex pungens</name>
    <dbReference type="NCBI Taxonomy" id="7176"/>
    <lineage>
        <taxon>Eukaryota</taxon>
        <taxon>Metazoa</taxon>
        <taxon>Ecdysozoa</taxon>
        <taxon>Arthropoda</taxon>
        <taxon>Hexapoda</taxon>
        <taxon>Insecta</taxon>
        <taxon>Pterygota</taxon>
        <taxon>Neoptera</taxon>
        <taxon>Endopterygota</taxon>
        <taxon>Diptera</taxon>
        <taxon>Nematocera</taxon>
        <taxon>Culicoidea</taxon>
        <taxon>Culicidae</taxon>
        <taxon>Culicinae</taxon>
        <taxon>Culicini</taxon>
        <taxon>Culex</taxon>
        <taxon>Culex</taxon>
    </lineage>
</organism>
<dbReference type="eggNOG" id="ENOG502S3Y6">
    <property type="taxonomic scope" value="Eukaryota"/>
</dbReference>
<proteinExistence type="predicted"/>
<evidence type="ECO:0000313" key="2">
    <source>
        <dbReference type="EMBL" id="EDS30044.1"/>
    </source>
</evidence>
<evidence type="ECO:0000313" key="3">
    <source>
        <dbReference type="EnsemblMetazoa" id="CPIJ019409-PA"/>
    </source>
</evidence>
<dbReference type="AlphaFoldDB" id="B0XJ81"/>
<dbReference type="KEGG" id="cqu:CpipJ_CPIJ019409"/>
<name>B0XJ81_CULQU</name>
<dbReference type="InParanoid" id="B0XJ81"/>
<sequence>MTEPPLESSVDQSVVNSTTTDARSTTSDSTAVPPYYELRLPRGLLQNKSPSKIEFQLVNSRPKRVAVPPRQNLFTQATQCNGGCRSKEPPPNPTKVRRSVKRVFFNFNRKSKQEVPPELPEQQFENMEVYYFDHGCPEFYRTTDCPPHLVTEALAQSTHHHATKFWAEMFGTVNIGTTFVISFWLQLYRFLLYGIARSIIVGVLQITADYLLKPVLAVVFNGLVQPPVMFVQNVLTALGGMVEPIGRAIGCLLLPVGRILQSIRLVELKTINKKIVRKRRFDV</sequence>
<reference evidence="2" key="1">
    <citation type="submission" date="2007-03" db="EMBL/GenBank/DDBJ databases">
        <title>Annotation of Culex pipiens quinquefasciatus.</title>
        <authorList>
            <consortium name="The Broad Institute Genome Sequencing Platform"/>
            <person name="Atkinson P.W."/>
            <person name="Hemingway J."/>
            <person name="Christensen B.M."/>
            <person name="Higgs S."/>
            <person name="Kodira C."/>
            <person name="Hannick L."/>
            <person name="Megy K."/>
            <person name="O'Leary S."/>
            <person name="Pearson M."/>
            <person name="Haas B.J."/>
            <person name="Mauceli E."/>
            <person name="Wortman J.R."/>
            <person name="Lee N.H."/>
            <person name="Guigo R."/>
            <person name="Stanke M."/>
            <person name="Alvarado L."/>
            <person name="Amedeo P."/>
            <person name="Antoine C.H."/>
            <person name="Arensburger P."/>
            <person name="Bidwell S.L."/>
            <person name="Crawford M."/>
            <person name="Camaro F."/>
            <person name="Devon K."/>
            <person name="Engels R."/>
            <person name="Hammond M."/>
            <person name="Howarth C."/>
            <person name="Koehrsen M."/>
            <person name="Lawson D."/>
            <person name="Montgomery P."/>
            <person name="Nene V."/>
            <person name="Nusbaum C."/>
            <person name="Puiu D."/>
            <person name="Romero-Severson J."/>
            <person name="Severson D.W."/>
            <person name="Shumway M."/>
            <person name="Sisk P."/>
            <person name="Stolte C."/>
            <person name="Zeng Q."/>
            <person name="Eisenstadt E."/>
            <person name="Fraser-Liggett C."/>
            <person name="Strausberg R."/>
            <person name="Galagan J."/>
            <person name="Birren B."/>
            <person name="Collins F.H."/>
        </authorList>
    </citation>
    <scope>NUCLEOTIDE SEQUENCE [LARGE SCALE GENOMIC DNA]</scope>
    <source>
        <strain evidence="2">JHB</strain>
    </source>
</reference>
<reference evidence="3" key="2">
    <citation type="submission" date="2020-05" db="UniProtKB">
        <authorList>
            <consortium name="EnsemblMetazoa"/>
        </authorList>
    </citation>
    <scope>IDENTIFICATION</scope>
    <source>
        <strain evidence="3">JHB</strain>
    </source>
</reference>
<protein>
    <submittedName>
        <fullName evidence="2 3">Uncharacterized protein</fullName>
    </submittedName>
</protein>
<keyword evidence="4" id="KW-1185">Reference proteome</keyword>
<dbReference type="Proteomes" id="UP000002320">
    <property type="component" value="Unassembled WGS sequence"/>
</dbReference>
<gene>
    <name evidence="3" type="primary">6053654</name>
    <name evidence="2" type="ORF">CpipJ_CPIJ019409</name>
</gene>
<evidence type="ECO:0000313" key="4">
    <source>
        <dbReference type="Proteomes" id="UP000002320"/>
    </source>
</evidence>
<dbReference type="VEuPathDB" id="VectorBase:CPIJ019409"/>
<feature type="compositionally biased region" description="Low complexity" evidence="1">
    <location>
        <begin position="17"/>
        <end position="31"/>
    </location>
</feature>
<feature type="region of interest" description="Disordered" evidence="1">
    <location>
        <begin position="1"/>
        <end position="34"/>
    </location>
</feature>
<dbReference type="STRING" id="7176.B0XJ81"/>